<dbReference type="InterPro" id="IPR027417">
    <property type="entry name" value="P-loop_NTPase"/>
</dbReference>
<feature type="region of interest" description="Disordered" evidence="1">
    <location>
        <begin position="608"/>
        <end position="645"/>
    </location>
</feature>
<keyword evidence="4" id="KW-1185">Reference proteome</keyword>
<dbReference type="RefSeq" id="WP_182844284.1">
    <property type="nucleotide sequence ID" value="NZ_BAAALP010000014.1"/>
</dbReference>
<gene>
    <name evidence="3" type="ORF">HNR61_003634</name>
</gene>
<dbReference type="AlphaFoldDB" id="A0A7W3LPN9"/>
<name>A0A7W3LPN9_ACTNM</name>
<dbReference type="EMBL" id="JACJIA010000004">
    <property type="protein sequence ID" value="MBA8951994.1"/>
    <property type="molecule type" value="Genomic_DNA"/>
</dbReference>
<dbReference type="Pfam" id="PF14559">
    <property type="entry name" value="TPR_19"/>
    <property type="match status" value="1"/>
</dbReference>
<dbReference type="Proteomes" id="UP000572680">
    <property type="component" value="Unassembled WGS sequence"/>
</dbReference>
<dbReference type="Gene3D" id="1.25.40.10">
    <property type="entry name" value="Tetratricopeptide repeat domain"/>
    <property type="match status" value="1"/>
</dbReference>
<dbReference type="SUPFAM" id="SSF52540">
    <property type="entry name" value="P-loop containing nucleoside triphosphate hydrolases"/>
    <property type="match status" value="1"/>
</dbReference>
<evidence type="ECO:0000313" key="4">
    <source>
        <dbReference type="Proteomes" id="UP000572680"/>
    </source>
</evidence>
<dbReference type="SUPFAM" id="SSF48452">
    <property type="entry name" value="TPR-like"/>
    <property type="match status" value="1"/>
</dbReference>
<feature type="domain" description="Novel STAND NTPase 1" evidence="2">
    <location>
        <begin position="14"/>
        <end position="264"/>
    </location>
</feature>
<evidence type="ECO:0000313" key="3">
    <source>
        <dbReference type="EMBL" id="MBA8951994.1"/>
    </source>
</evidence>
<proteinExistence type="predicted"/>
<reference evidence="3 4" key="1">
    <citation type="submission" date="2020-08" db="EMBL/GenBank/DDBJ databases">
        <title>Genomic Encyclopedia of Type Strains, Phase IV (KMG-IV): sequencing the most valuable type-strain genomes for metagenomic binning, comparative biology and taxonomic classification.</title>
        <authorList>
            <person name="Goeker M."/>
        </authorList>
    </citation>
    <scope>NUCLEOTIDE SEQUENCE [LARGE SCALE GENOMIC DNA]</scope>
    <source>
        <strain evidence="3 4">DSM 44197</strain>
    </source>
</reference>
<organism evidence="3 4">
    <name type="scientific">Actinomadura namibiensis</name>
    <dbReference type="NCBI Taxonomy" id="182080"/>
    <lineage>
        <taxon>Bacteria</taxon>
        <taxon>Bacillati</taxon>
        <taxon>Actinomycetota</taxon>
        <taxon>Actinomycetes</taxon>
        <taxon>Streptosporangiales</taxon>
        <taxon>Thermomonosporaceae</taxon>
        <taxon>Actinomadura</taxon>
    </lineage>
</organism>
<feature type="compositionally biased region" description="Basic and acidic residues" evidence="1">
    <location>
        <begin position="623"/>
        <end position="637"/>
    </location>
</feature>
<comment type="caution">
    <text evidence="3">The sequence shown here is derived from an EMBL/GenBank/DDBJ whole genome shotgun (WGS) entry which is preliminary data.</text>
</comment>
<evidence type="ECO:0000256" key="1">
    <source>
        <dbReference type="SAM" id="MobiDB-lite"/>
    </source>
</evidence>
<dbReference type="Gene3D" id="3.40.50.300">
    <property type="entry name" value="P-loop containing nucleotide triphosphate hydrolases"/>
    <property type="match status" value="1"/>
</dbReference>
<protein>
    <submittedName>
        <fullName evidence="3">Tetratricopeptide (TPR) repeat protein</fullName>
    </submittedName>
</protein>
<dbReference type="Pfam" id="PF20703">
    <property type="entry name" value="nSTAND1"/>
    <property type="match status" value="1"/>
</dbReference>
<accession>A0A7W3LPN9</accession>
<evidence type="ECO:0000259" key="2">
    <source>
        <dbReference type="Pfam" id="PF20703"/>
    </source>
</evidence>
<dbReference type="InterPro" id="IPR019734">
    <property type="entry name" value="TPR_rpt"/>
</dbReference>
<dbReference type="Pfam" id="PF13432">
    <property type="entry name" value="TPR_16"/>
    <property type="match status" value="1"/>
</dbReference>
<sequence length="645" mass="70442">MTASSPPFPRRPGPFVGPRPFDVHEQGMFFGRRDATEEVARLWRANRLTVLHGDTGTGKTSLLRAGLVPALRAEGANVLPPGESTAADPVAALPRINPYSLTLLRSWAPEESPARLAATSLAGFLQRRERADRRGAAQPTLAAIDQAERITRGDGPLRRHRRLFLEELCAALLQRPRTHLLVVVRTDQLDAVLRVAKQLDEVEYAQFALGPLPAEAAREVVRGSLRGAGRRFDVPWTPDLLERLGGGDVDPVLLQVACARLWGSPDPPAGSELPAEVRRALRAFGERALADVAADHDVDRPDLADWLRRPAGEARGAVTEAVLHALEDRYLLTRRAEDRAHPYRLRHPLLEDALRPWDPDRWPRAAPTAESVLNAAAGTFVTGDLGRAERLALAATKPSAVLPGTPAETETLLGGIAVLRRRPDDAKQHYEAASGLFDRVRDQSRAVLLLAARGWVALDAGDPHEAVEWLEHAIHRDPNNPAVQTWLGVALKQAGMRTQAVSLLDKAVRRADDPLVPQRALAAALADSDDRTFAERALREYSRIRSGPFAPSDEATRALAQATIGDAEAARRGVRAAVARDPQSGAVLLTGARALLRLGEPERAAGLARQALSADDPPLPPHQRPDAERVMEMADQRRGRRWRRH</sequence>
<dbReference type="InterPro" id="IPR049052">
    <property type="entry name" value="nSTAND1"/>
</dbReference>
<dbReference type="InterPro" id="IPR011990">
    <property type="entry name" value="TPR-like_helical_dom_sf"/>
</dbReference>
<dbReference type="SMART" id="SM00028">
    <property type="entry name" value="TPR"/>
    <property type="match status" value="3"/>
</dbReference>